<reference evidence="3 4" key="1">
    <citation type="journal article" date="2016" name="Sci. Rep.">
        <title>The Dendrobium catenatum Lindl. genome sequence provides insights into polysaccharide synthase, floral development and adaptive evolution.</title>
        <authorList>
            <person name="Zhang G.Q."/>
            <person name="Xu Q."/>
            <person name="Bian C."/>
            <person name="Tsai W.C."/>
            <person name="Yeh C.M."/>
            <person name="Liu K.W."/>
            <person name="Yoshida K."/>
            <person name="Zhang L.S."/>
            <person name="Chang S.B."/>
            <person name="Chen F."/>
            <person name="Shi Y."/>
            <person name="Su Y.Y."/>
            <person name="Zhang Y.Q."/>
            <person name="Chen L.J."/>
            <person name="Yin Y."/>
            <person name="Lin M."/>
            <person name="Huang H."/>
            <person name="Deng H."/>
            <person name="Wang Z.W."/>
            <person name="Zhu S.L."/>
            <person name="Zhao X."/>
            <person name="Deng C."/>
            <person name="Niu S.C."/>
            <person name="Huang J."/>
            <person name="Wang M."/>
            <person name="Liu G.H."/>
            <person name="Yang H.J."/>
            <person name="Xiao X.J."/>
            <person name="Hsiao Y.Y."/>
            <person name="Wu W.L."/>
            <person name="Chen Y.Y."/>
            <person name="Mitsuda N."/>
            <person name="Ohme-Takagi M."/>
            <person name="Luo Y.B."/>
            <person name="Van de Peer Y."/>
            <person name="Liu Z.J."/>
        </authorList>
    </citation>
    <scope>NUCLEOTIDE SEQUENCE [LARGE SCALE GENOMIC DNA]</scope>
    <source>
        <tissue evidence="3">The whole plant</tissue>
    </source>
</reference>
<evidence type="ECO:0000256" key="1">
    <source>
        <dbReference type="SAM" id="MobiDB-lite"/>
    </source>
</evidence>
<feature type="transmembrane region" description="Helical" evidence="2">
    <location>
        <begin position="423"/>
        <end position="440"/>
    </location>
</feature>
<reference evidence="3 4" key="2">
    <citation type="journal article" date="2017" name="Nature">
        <title>The Apostasia genome and the evolution of orchids.</title>
        <authorList>
            <person name="Zhang G.Q."/>
            <person name="Liu K.W."/>
            <person name="Li Z."/>
            <person name="Lohaus R."/>
            <person name="Hsiao Y.Y."/>
            <person name="Niu S.C."/>
            <person name="Wang J.Y."/>
            <person name="Lin Y.C."/>
            <person name="Xu Q."/>
            <person name="Chen L.J."/>
            <person name="Yoshida K."/>
            <person name="Fujiwara S."/>
            <person name="Wang Z.W."/>
            <person name="Zhang Y.Q."/>
            <person name="Mitsuda N."/>
            <person name="Wang M."/>
            <person name="Liu G.H."/>
            <person name="Pecoraro L."/>
            <person name="Huang H.X."/>
            <person name="Xiao X.J."/>
            <person name="Lin M."/>
            <person name="Wu X.Y."/>
            <person name="Wu W.L."/>
            <person name="Chen Y.Y."/>
            <person name="Chang S.B."/>
            <person name="Sakamoto S."/>
            <person name="Ohme-Takagi M."/>
            <person name="Yagi M."/>
            <person name="Zeng S.J."/>
            <person name="Shen C.Y."/>
            <person name="Yeh C.M."/>
            <person name="Luo Y.B."/>
            <person name="Tsai W.C."/>
            <person name="Van de Peer Y."/>
            <person name="Liu Z.J."/>
        </authorList>
    </citation>
    <scope>NUCLEOTIDE SEQUENCE [LARGE SCALE GENOMIC DNA]</scope>
    <source>
        <tissue evidence="3">The whole plant</tissue>
    </source>
</reference>
<organism evidence="3 4">
    <name type="scientific">Dendrobium catenatum</name>
    <dbReference type="NCBI Taxonomy" id="906689"/>
    <lineage>
        <taxon>Eukaryota</taxon>
        <taxon>Viridiplantae</taxon>
        <taxon>Streptophyta</taxon>
        <taxon>Embryophyta</taxon>
        <taxon>Tracheophyta</taxon>
        <taxon>Spermatophyta</taxon>
        <taxon>Magnoliopsida</taxon>
        <taxon>Liliopsida</taxon>
        <taxon>Asparagales</taxon>
        <taxon>Orchidaceae</taxon>
        <taxon>Epidendroideae</taxon>
        <taxon>Malaxideae</taxon>
        <taxon>Dendrobiinae</taxon>
        <taxon>Dendrobium</taxon>
    </lineage>
</organism>
<gene>
    <name evidence="3" type="ORF">MA16_Dca019257</name>
</gene>
<feature type="compositionally biased region" description="Gly residues" evidence="1">
    <location>
        <begin position="205"/>
        <end position="223"/>
    </location>
</feature>
<feature type="transmembrane region" description="Helical" evidence="2">
    <location>
        <begin position="491"/>
        <end position="511"/>
    </location>
</feature>
<evidence type="ECO:0000313" key="4">
    <source>
        <dbReference type="Proteomes" id="UP000233837"/>
    </source>
</evidence>
<proteinExistence type="predicted"/>
<dbReference type="AlphaFoldDB" id="A0A2I0WBM0"/>
<feature type="region of interest" description="Disordered" evidence="1">
    <location>
        <begin position="197"/>
        <end position="230"/>
    </location>
</feature>
<name>A0A2I0WBM0_9ASPA</name>
<dbReference type="Proteomes" id="UP000233837">
    <property type="component" value="Unassembled WGS sequence"/>
</dbReference>
<dbReference type="EMBL" id="KZ502791">
    <property type="protein sequence ID" value="PKU73054.1"/>
    <property type="molecule type" value="Genomic_DNA"/>
</dbReference>
<feature type="transmembrane region" description="Helical" evidence="2">
    <location>
        <begin position="558"/>
        <end position="578"/>
    </location>
</feature>
<keyword evidence="4" id="KW-1185">Reference proteome</keyword>
<keyword evidence="2" id="KW-0472">Membrane</keyword>
<accession>A0A2I0WBM0</accession>
<keyword evidence="2" id="KW-1133">Transmembrane helix</keyword>
<evidence type="ECO:0000256" key="2">
    <source>
        <dbReference type="SAM" id="Phobius"/>
    </source>
</evidence>
<evidence type="ECO:0000313" key="3">
    <source>
        <dbReference type="EMBL" id="PKU73054.1"/>
    </source>
</evidence>
<keyword evidence="2" id="KW-0812">Transmembrane</keyword>
<protein>
    <submittedName>
        <fullName evidence="3">Uncharacterized protein</fullName>
    </submittedName>
</protein>
<feature type="compositionally biased region" description="Basic and acidic residues" evidence="1">
    <location>
        <begin position="165"/>
        <end position="175"/>
    </location>
</feature>
<sequence>MVHYFALGFSGAFEKLSHHVVYPPSSLLHPALPEALTSFDGCSGPPLHLRFVRTKLDRPGRSVQAGKQFWLHGSSGRNLYRLDENFPEDQSPGTFMKFVWTKFVQSHFVPGRKSVPKQIPKPDPGLSACLAVAARCGRDPSRCPKKMKASGDGPTKARASCGGPEKARASDDGPIKARASGWSGKGERLRWWSGEGEGLKRWSGEGEGSGGGPAKARASGGGPARMRALGGSPARMRASEKAKNLDDLWAEVFSLELPKKPSKTLEGNKLLVSALRLVFPLYSGLLAFGRSLLLMEKGPSKSVPDTWGVPPSTTAASMKAINQEHDNKDDSEYEQSSKSVEDKLDVMEEEEIGSIDICIPLDGVKDFSINSMPFPNNKANTLEEDFILQSKKKGKNKKLGISGSDWLFCYLACSRFIYENFDWFVGINLVIILFSLLKLLSFREAKVIWIGNDGNDVLYECIRAGLFCRFLELRARFLHDMFVVGRVVLKLEVLIISGGLVSGVCSFWLILSLTSRLSVYWMVLRLCGISAYGAGKVSDIVDAGKSVGESPIFEPEPLWPLISFVAFSHIAAVLLVALRRSS</sequence>
<feature type="region of interest" description="Disordered" evidence="1">
    <location>
        <begin position="140"/>
        <end position="181"/>
    </location>
</feature>